<dbReference type="Gene3D" id="3.40.462.20">
    <property type="match status" value="1"/>
</dbReference>
<dbReference type="InterPro" id="IPR036661">
    <property type="entry name" value="Luciferase-like_sf"/>
</dbReference>
<dbReference type="InterPro" id="IPR006094">
    <property type="entry name" value="Oxid_FAD_bind_N"/>
</dbReference>
<organism evidence="7 8">
    <name type="scientific">Georgenia daeguensis</name>
    <dbReference type="NCBI Taxonomy" id="908355"/>
    <lineage>
        <taxon>Bacteria</taxon>
        <taxon>Bacillati</taxon>
        <taxon>Actinomycetota</taxon>
        <taxon>Actinomycetes</taxon>
        <taxon>Micrococcales</taxon>
        <taxon>Bogoriellaceae</taxon>
        <taxon>Georgenia</taxon>
    </lineage>
</organism>
<comment type="similarity">
    <text evidence="2">Belongs to the oxygen-dependent FAD-linked oxidoreductase family.</text>
</comment>
<keyword evidence="3" id="KW-0285">Flavoprotein</keyword>
<dbReference type="PROSITE" id="PS51387">
    <property type="entry name" value="FAD_PCMH"/>
    <property type="match status" value="1"/>
</dbReference>
<evidence type="ECO:0000256" key="4">
    <source>
        <dbReference type="ARBA" id="ARBA00022827"/>
    </source>
</evidence>
<dbReference type="InterPro" id="IPR050416">
    <property type="entry name" value="FAD-linked_Oxidoreductase"/>
</dbReference>
<dbReference type="InterPro" id="IPR012951">
    <property type="entry name" value="BBE"/>
</dbReference>
<proteinExistence type="inferred from homology"/>
<dbReference type="Gene3D" id="3.30.43.10">
    <property type="entry name" value="Uridine Diphospho-n-acetylenolpyruvylglucosamine Reductase, domain 2"/>
    <property type="match status" value="1"/>
</dbReference>
<dbReference type="InterPro" id="IPR016169">
    <property type="entry name" value="FAD-bd_PCMH_sub2"/>
</dbReference>
<sequence>MDYGHPLQFGTFITPTNDRPQAPVDLARLSEDLGYDLATFQDHPYQPRFHDTWTLLSWVAARTTRIHLAANVLNVPMRPPAVVARAAASLDLMSRGRVELALGAGFFWDAMAAMGVPRLDPGESVDALAEAIDVVRGIWAADSRSPLSHVGEHYRLQGAERGPAPAHNIPVWVGGGKPRMLRLIGERADGWIVPGATAGLRDLAAGNARIDAAATAAGRDPREIRRIVNVSGRFTPTPGGFLTGPAEQWVEELLPHVVEDGAGTIILASDDPEALRRFAGEVAPALREAVDTERATRGTPVGVVPSIRIRARRREGIDYDHLPAGLRGGAVEPGDAAYPTVRSGYMRGGSPGLVLRVHDAAEVADALTFARAQPVPLSVRSGGHGISGRSTNNGGIIIDLSPMNRIDVLDETTRLVRIEAGARWGDVAEALQPRGWALSSGDYGGVGVGGLATTGGIGFLGRQHGLTIDHLRAAEIVLADGSLVRTSETESPDLFWAIRGAGFNFGIVTAFEFQADEVGDLGYAQLIFDATDTAAFLESWGAAVEAAPRDLTSFLIIGRPRDGRVIAQTMTVIDSDDPDTILARLRPFAGLGPLVGQQVQITPYTGIVTPPEGMHAGQGEPISRTGLLEHLTPEFAADAARLIASGESYWFQIRAMGGAIADVAPDATAFAHRSANFQVVAMGASRTRLDPIWDAMRRHFTGLYASFETDTRPERLLEAYPPRTLDRLRDLKRRYDPDNAFRDNFNIDPAHEPARP</sequence>
<dbReference type="SUPFAM" id="SSF51679">
    <property type="entry name" value="Bacterial luciferase-like"/>
    <property type="match status" value="1"/>
</dbReference>
<dbReference type="PROSITE" id="PS00862">
    <property type="entry name" value="OX2_COVAL_FAD"/>
    <property type="match status" value="1"/>
</dbReference>
<reference evidence="8" key="1">
    <citation type="journal article" date="2019" name="Int. J. Syst. Evol. Microbiol.">
        <title>The Global Catalogue of Microorganisms (GCM) 10K type strain sequencing project: providing services to taxonomists for standard genome sequencing and annotation.</title>
        <authorList>
            <consortium name="The Broad Institute Genomics Platform"/>
            <consortium name="The Broad Institute Genome Sequencing Center for Infectious Disease"/>
            <person name="Wu L."/>
            <person name="Ma J."/>
        </authorList>
    </citation>
    <scope>NUCLEOTIDE SEQUENCE [LARGE SCALE GENOMIC DNA]</scope>
    <source>
        <strain evidence="8">JCM 17459</strain>
    </source>
</reference>
<keyword evidence="4" id="KW-0274">FAD</keyword>
<dbReference type="PANTHER" id="PTHR42973">
    <property type="entry name" value="BINDING OXIDOREDUCTASE, PUTATIVE (AFU_ORTHOLOGUE AFUA_1G17690)-RELATED"/>
    <property type="match status" value="1"/>
</dbReference>
<evidence type="ECO:0000256" key="3">
    <source>
        <dbReference type="ARBA" id="ARBA00022630"/>
    </source>
</evidence>
<evidence type="ECO:0000256" key="2">
    <source>
        <dbReference type="ARBA" id="ARBA00005466"/>
    </source>
</evidence>
<dbReference type="EMBL" id="BAABBA010000016">
    <property type="protein sequence ID" value="GAA4288651.1"/>
    <property type="molecule type" value="Genomic_DNA"/>
</dbReference>
<name>A0ABP8EXD9_9MICO</name>
<dbReference type="Gene3D" id="3.20.20.30">
    <property type="entry name" value="Luciferase-like domain"/>
    <property type="match status" value="1"/>
</dbReference>
<accession>A0ABP8EXD9</accession>
<evidence type="ECO:0000259" key="6">
    <source>
        <dbReference type="PROSITE" id="PS51387"/>
    </source>
</evidence>
<dbReference type="Pfam" id="PF00296">
    <property type="entry name" value="Bac_luciferase"/>
    <property type="match status" value="1"/>
</dbReference>
<evidence type="ECO:0000313" key="8">
    <source>
        <dbReference type="Proteomes" id="UP001499841"/>
    </source>
</evidence>
<dbReference type="InterPro" id="IPR006093">
    <property type="entry name" value="Oxy_OxRdtase_FAD_BS"/>
</dbReference>
<dbReference type="Proteomes" id="UP001499841">
    <property type="component" value="Unassembled WGS sequence"/>
</dbReference>
<keyword evidence="5" id="KW-0560">Oxidoreductase</keyword>
<dbReference type="InterPro" id="IPR016166">
    <property type="entry name" value="FAD-bd_PCMH"/>
</dbReference>
<dbReference type="InterPro" id="IPR036318">
    <property type="entry name" value="FAD-bd_PCMH-like_sf"/>
</dbReference>
<evidence type="ECO:0000256" key="1">
    <source>
        <dbReference type="ARBA" id="ARBA00001974"/>
    </source>
</evidence>
<evidence type="ECO:0000256" key="5">
    <source>
        <dbReference type="ARBA" id="ARBA00023002"/>
    </source>
</evidence>
<comment type="cofactor">
    <cofactor evidence="1">
        <name>FAD</name>
        <dbReference type="ChEBI" id="CHEBI:57692"/>
    </cofactor>
</comment>
<dbReference type="Gene3D" id="3.30.465.10">
    <property type="match status" value="1"/>
</dbReference>
<feature type="domain" description="FAD-binding PCMH-type" evidence="6">
    <location>
        <begin position="346"/>
        <end position="518"/>
    </location>
</feature>
<dbReference type="InterPro" id="IPR011251">
    <property type="entry name" value="Luciferase-like_dom"/>
</dbReference>
<dbReference type="PANTHER" id="PTHR42973:SF39">
    <property type="entry name" value="FAD-BINDING PCMH-TYPE DOMAIN-CONTAINING PROTEIN"/>
    <property type="match status" value="1"/>
</dbReference>
<dbReference type="Pfam" id="PF08031">
    <property type="entry name" value="BBE"/>
    <property type="match status" value="1"/>
</dbReference>
<dbReference type="InterPro" id="IPR016167">
    <property type="entry name" value="FAD-bd_PCMH_sub1"/>
</dbReference>
<dbReference type="Pfam" id="PF01565">
    <property type="entry name" value="FAD_binding_4"/>
    <property type="match status" value="1"/>
</dbReference>
<gene>
    <name evidence="7" type="ORF">GCM10022262_30110</name>
</gene>
<keyword evidence="8" id="KW-1185">Reference proteome</keyword>
<comment type="caution">
    <text evidence="7">The sequence shown here is derived from an EMBL/GenBank/DDBJ whole genome shotgun (WGS) entry which is preliminary data.</text>
</comment>
<dbReference type="SUPFAM" id="SSF56176">
    <property type="entry name" value="FAD-binding/transporter-associated domain-like"/>
    <property type="match status" value="1"/>
</dbReference>
<evidence type="ECO:0000313" key="7">
    <source>
        <dbReference type="EMBL" id="GAA4288651.1"/>
    </source>
</evidence>
<dbReference type="RefSeq" id="WP_345042867.1">
    <property type="nucleotide sequence ID" value="NZ_BAABBA010000016.1"/>
</dbReference>
<protein>
    <recommendedName>
        <fullName evidence="6">FAD-binding PCMH-type domain-containing protein</fullName>
    </recommendedName>
</protein>